<proteinExistence type="predicted"/>
<dbReference type="Gene3D" id="1.20.1070.10">
    <property type="entry name" value="Rhodopsin 7-helix transmembrane proteins"/>
    <property type="match status" value="1"/>
</dbReference>
<evidence type="ECO:0000313" key="2">
    <source>
        <dbReference type="EMBL" id="KAK0427401.1"/>
    </source>
</evidence>
<organism evidence="2 3">
    <name type="scientific">Steinernema hermaphroditum</name>
    <dbReference type="NCBI Taxonomy" id="289476"/>
    <lineage>
        <taxon>Eukaryota</taxon>
        <taxon>Metazoa</taxon>
        <taxon>Ecdysozoa</taxon>
        <taxon>Nematoda</taxon>
        <taxon>Chromadorea</taxon>
        <taxon>Rhabditida</taxon>
        <taxon>Tylenchina</taxon>
        <taxon>Panagrolaimomorpha</taxon>
        <taxon>Strongyloidoidea</taxon>
        <taxon>Steinernematidae</taxon>
        <taxon>Steinernema</taxon>
    </lineage>
</organism>
<reference evidence="2" key="1">
    <citation type="submission" date="2023-06" db="EMBL/GenBank/DDBJ databases">
        <title>Genomic analysis of the entomopathogenic nematode Steinernema hermaphroditum.</title>
        <authorList>
            <person name="Schwarz E.M."/>
            <person name="Heppert J.K."/>
            <person name="Baniya A."/>
            <person name="Schwartz H.T."/>
            <person name="Tan C.-H."/>
            <person name="Antoshechkin I."/>
            <person name="Sternberg P.W."/>
            <person name="Goodrich-Blair H."/>
            <person name="Dillman A.R."/>
        </authorList>
    </citation>
    <scope>NUCLEOTIDE SEQUENCE</scope>
    <source>
        <strain evidence="2">PS9179</strain>
        <tissue evidence="2">Whole animal</tissue>
    </source>
</reference>
<comment type="caution">
    <text evidence="2">The sequence shown here is derived from an EMBL/GenBank/DDBJ whole genome shotgun (WGS) entry which is preliminary data.</text>
</comment>
<dbReference type="InterPro" id="IPR019425">
    <property type="entry name" value="7TM_GPCR_serpentine_rcpt_Srt"/>
</dbReference>
<feature type="transmembrane region" description="Helical" evidence="1">
    <location>
        <begin position="12"/>
        <end position="32"/>
    </location>
</feature>
<evidence type="ECO:0000256" key="1">
    <source>
        <dbReference type="SAM" id="Phobius"/>
    </source>
</evidence>
<dbReference type="Proteomes" id="UP001175271">
    <property type="component" value="Unassembled WGS sequence"/>
</dbReference>
<keyword evidence="1" id="KW-0812">Transmembrane</keyword>
<sequence length="286" mass="32895">MVDFHVGAGVTYIALCVFLLPVYVRFLYIFITKVKYRALECYRIMIQMGIVQCTATSAAFIMFGIAKILGYDPCGLTNKVIVLDPAGVRTESVLGLALALNRLKIICGLRYSSAVNTIVTIIAWLYGLVYVILLSTPYFDYVMDPLEFLPKYDLDKGHTKDLQFYGYYTYAAPMVLTLLIYVYIIGFLIRLRHKHNSKMRDKESSIFIYAISKFVVDFCQAAVFNHFHLPDTTVFNFMMSIWFILSSLMLTPVLYFALYKNLRKEFFMFGKRYTHPIRSVSSGLHS</sequence>
<feature type="transmembrane region" description="Helical" evidence="1">
    <location>
        <begin position="86"/>
        <end position="103"/>
    </location>
</feature>
<feature type="transmembrane region" description="Helical" evidence="1">
    <location>
        <begin position="165"/>
        <end position="185"/>
    </location>
</feature>
<gene>
    <name evidence="2" type="ORF">QR680_010210</name>
</gene>
<dbReference type="PANTHER" id="PTHR23021">
    <property type="entry name" value="SERPENTINE RECEPTOR, CLASS T"/>
    <property type="match status" value="1"/>
</dbReference>
<keyword evidence="3" id="KW-1185">Reference proteome</keyword>
<name>A0AA39IN54_9BILA</name>
<keyword evidence="1" id="KW-1133">Transmembrane helix</keyword>
<dbReference type="SUPFAM" id="SSF81321">
    <property type="entry name" value="Family A G protein-coupled receptor-like"/>
    <property type="match status" value="1"/>
</dbReference>
<keyword evidence="1" id="KW-0472">Membrane</keyword>
<feature type="transmembrane region" description="Helical" evidence="1">
    <location>
        <begin position="206"/>
        <end position="227"/>
    </location>
</feature>
<dbReference type="Pfam" id="PF10321">
    <property type="entry name" value="7TM_GPCR_Srt"/>
    <property type="match status" value="1"/>
</dbReference>
<evidence type="ECO:0008006" key="4">
    <source>
        <dbReference type="Google" id="ProtNLM"/>
    </source>
</evidence>
<evidence type="ECO:0000313" key="3">
    <source>
        <dbReference type="Proteomes" id="UP001175271"/>
    </source>
</evidence>
<feature type="transmembrane region" description="Helical" evidence="1">
    <location>
        <begin position="44"/>
        <end position="66"/>
    </location>
</feature>
<feature type="transmembrane region" description="Helical" evidence="1">
    <location>
        <begin position="239"/>
        <end position="258"/>
    </location>
</feature>
<dbReference type="AlphaFoldDB" id="A0AA39IN54"/>
<dbReference type="EMBL" id="JAUCMV010000001">
    <property type="protein sequence ID" value="KAK0427401.1"/>
    <property type="molecule type" value="Genomic_DNA"/>
</dbReference>
<feature type="transmembrane region" description="Helical" evidence="1">
    <location>
        <begin position="115"/>
        <end position="139"/>
    </location>
</feature>
<protein>
    <recommendedName>
        <fullName evidence="4">7TM GPCR serpentine receptor class x (Srx) domain-containing protein</fullName>
    </recommendedName>
</protein>
<accession>A0AA39IN54</accession>